<comment type="similarity">
    <text evidence="5">Belongs to the YqgF HJR family.</text>
</comment>
<evidence type="ECO:0000256" key="5">
    <source>
        <dbReference type="HAMAP-Rule" id="MF_00651"/>
    </source>
</evidence>
<dbReference type="GO" id="GO:0004518">
    <property type="term" value="F:nuclease activity"/>
    <property type="evidence" value="ECO:0007669"/>
    <property type="project" value="UniProtKB-KW"/>
</dbReference>
<dbReference type="SUPFAM" id="SSF53098">
    <property type="entry name" value="Ribonuclease H-like"/>
    <property type="match status" value="1"/>
</dbReference>
<dbReference type="GO" id="GO:0000967">
    <property type="term" value="P:rRNA 5'-end processing"/>
    <property type="evidence" value="ECO:0007669"/>
    <property type="project" value="UniProtKB-UniRule"/>
</dbReference>
<dbReference type="InterPro" id="IPR037027">
    <property type="entry name" value="YqgF/RNaseH-like_dom_sf"/>
</dbReference>
<dbReference type="EC" id="3.1.-.-" evidence="5"/>
<sequence>MKWLAVDYGDARTGLAGCDASETITSPITPQIEEKSMNKVAAAVAQVAAARGAEGIVCGLPKNMDGTEGSRAAKSRRFAQRLANAVQRPVVLWDERRTTVSAAAILTGNDTFGQKRKERLDSVSAAVILESFLHWRTHHPHEEPPEQITPQSDTP</sequence>
<dbReference type="Gene3D" id="3.30.420.140">
    <property type="entry name" value="YqgF/RNase H-like domain"/>
    <property type="match status" value="1"/>
</dbReference>
<dbReference type="NCBIfam" id="TIGR00250">
    <property type="entry name" value="RNAse_H_YqgF"/>
    <property type="match status" value="1"/>
</dbReference>
<evidence type="ECO:0000256" key="1">
    <source>
        <dbReference type="ARBA" id="ARBA00022490"/>
    </source>
</evidence>
<evidence type="ECO:0000313" key="7">
    <source>
        <dbReference type="EMBL" id="HIZ48261.1"/>
    </source>
</evidence>
<organism evidence="7 8">
    <name type="scientific">Candidatus Gemmiger excrementavium</name>
    <dbReference type="NCBI Taxonomy" id="2838608"/>
    <lineage>
        <taxon>Bacteria</taxon>
        <taxon>Bacillati</taxon>
        <taxon>Bacillota</taxon>
        <taxon>Clostridia</taxon>
        <taxon>Eubacteriales</taxon>
        <taxon>Gemmiger</taxon>
    </lineage>
</organism>
<dbReference type="GO" id="GO:0016788">
    <property type="term" value="F:hydrolase activity, acting on ester bonds"/>
    <property type="evidence" value="ECO:0007669"/>
    <property type="project" value="UniProtKB-UniRule"/>
</dbReference>
<evidence type="ECO:0000313" key="8">
    <source>
        <dbReference type="Proteomes" id="UP000824031"/>
    </source>
</evidence>
<dbReference type="GO" id="GO:0005829">
    <property type="term" value="C:cytosol"/>
    <property type="evidence" value="ECO:0007669"/>
    <property type="project" value="TreeGrafter"/>
</dbReference>
<dbReference type="PANTHER" id="PTHR33317">
    <property type="entry name" value="POLYNUCLEOTIDYL TRANSFERASE, RIBONUCLEASE H-LIKE SUPERFAMILY PROTEIN"/>
    <property type="match status" value="1"/>
</dbReference>
<dbReference type="InterPro" id="IPR005227">
    <property type="entry name" value="YqgF"/>
</dbReference>
<comment type="function">
    <text evidence="5">Could be a nuclease involved in processing of the 5'-end of pre-16S rRNA.</text>
</comment>
<evidence type="ECO:0000256" key="2">
    <source>
        <dbReference type="ARBA" id="ARBA00022517"/>
    </source>
</evidence>
<dbReference type="AlphaFoldDB" id="A0A9D2JFT5"/>
<reference evidence="7" key="2">
    <citation type="submission" date="2021-04" db="EMBL/GenBank/DDBJ databases">
        <authorList>
            <person name="Gilroy R."/>
        </authorList>
    </citation>
    <scope>NUCLEOTIDE SEQUENCE</scope>
    <source>
        <strain evidence="7">3436</strain>
    </source>
</reference>
<keyword evidence="1 5" id="KW-0963">Cytoplasm</keyword>
<accession>A0A9D2JFT5</accession>
<dbReference type="SMART" id="SM00732">
    <property type="entry name" value="YqgFc"/>
    <property type="match status" value="1"/>
</dbReference>
<dbReference type="InterPro" id="IPR012337">
    <property type="entry name" value="RNaseH-like_sf"/>
</dbReference>
<dbReference type="InterPro" id="IPR006641">
    <property type="entry name" value="YqgF/RNaseH-like_dom"/>
</dbReference>
<dbReference type="EMBL" id="DXBO01000090">
    <property type="protein sequence ID" value="HIZ48261.1"/>
    <property type="molecule type" value="Genomic_DNA"/>
</dbReference>
<protein>
    <recommendedName>
        <fullName evidence="5">Putative pre-16S rRNA nuclease</fullName>
        <ecNumber evidence="5">3.1.-.-</ecNumber>
    </recommendedName>
</protein>
<dbReference type="Proteomes" id="UP000824031">
    <property type="component" value="Unassembled WGS sequence"/>
</dbReference>
<dbReference type="Pfam" id="PF03652">
    <property type="entry name" value="RuvX"/>
    <property type="match status" value="1"/>
</dbReference>
<feature type="domain" description="YqgF/RNase H-like" evidence="6">
    <location>
        <begin position="1"/>
        <end position="102"/>
    </location>
</feature>
<evidence type="ECO:0000256" key="3">
    <source>
        <dbReference type="ARBA" id="ARBA00022722"/>
    </source>
</evidence>
<gene>
    <name evidence="7" type="primary">ruvX</name>
    <name evidence="7" type="ORF">H9810_06045</name>
</gene>
<keyword evidence="2 5" id="KW-0690">Ribosome biogenesis</keyword>
<evidence type="ECO:0000256" key="4">
    <source>
        <dbReference type="ARBA" id="ARBA00022801"/>
    </source>
</evidence>
<keyword evidence="3 5" id="KW-0540">Nuclease</keyword>
<comment type="caution">
    <text evidence="7">The sequence shown here is derived from an EMBL/GenBank/DDBJ whole genome shotgun (WGS) entry which is preliminary data.</text>
</comment>
<proteinExistence type="inferred from homology"/>
<dbReference type="CDD" id="cd16964">
    <property type="entry name" value="YqgF"/>
    <property type="match status" value="1"/>
</dbReference>
<evidence type="ECO:0000259" key="6">
    <source>
        <dbReference type="SMART" id="SM00732"/>
    </source>
</evidence>
<dbReference type="PANTHER" id="PTHR33317:SF4">
    <property type="entry name" value="POLYNUCLEOTIDYL TRANSFERASE, RIBONUCLEASE H-LIKE SUPERFAMILY PROTEIN"/>
    <property type="match status" value="1"/>
</dbReference>
<keyword evidence="4 5" id="KW-0378">Hydrolase</keyword>
<name>A0A9D2JFT5_9FIRM</name>
<comment type="subcellular location">
    <subcellularLocation>
        <location evidence="5">Cytoplasm</location>
    </subcellularLocation>
</comment>
<reference evidence="7" key="1">
    <citation type="journal article" date="2021" name="PeerJ">
        <title>Extensive microbial diversity within the chicken gut microbiome revealed by metagenomics and culture.</title>
        <authorList>
            <person name="Gilroy R."/>
            <person name="Ravi A."/>
            <person name="Getino M."/>
            <person name="Pursley I."/>
            <person name="Horton D.L."/>
            <person name="Alikhan N.F."/>
            <person name="Baker D."/>
            <person name="Gharbi K."/>
            <person name="Hall N."/>
            <person name="Watson M."/>
            <person name="Adriaenssens E.M."/>
            <person name="Foster-Nyarko E."/>
            <person name="Jarju S."/>
            <person name="Secka A."/>
            <person name="Antonio M."/>
            <person name="Oren A."/>
            <person name="Chaudhuri R.R."/>
            <person name="La Ragione R."/>
            <person name="Hildebrand F."/>
            <person name="Pallen M.J."/>
        </authorList>
    </citation>
    <scope>NUCLEOTIDE SEQUENCE</scope>
    <source>
        <strain evidence="7">3436</strain>
    </source>
</reference>
<dbReference type="HAMAP" id="MF_00651">
    <property type="entry name" value="Nuclease_YqgF"/>
    <property type="match status" value="1"/>
</dbReference>